<name>A0A5N6X4M5_9EURO</name>
<evidence type="ECO:0000256" key="5">
    <source>
        <dbReference type="ARBA" id="ARBA00022801"/>
    </source>
</evidence>
<evidence type="ECO:0000313" key="10">
    <source>
        <dbReference type="Proteomes" id="UP000325945"/>
    </source>
</evidence>
<evidence type="ECO:0000256" key="7">
    <source>
        <dbReference type="ARBA" id="ARBA00023157"/>
    </source>
</evidence>
<dbReference type="EC" id="3.1.1.-" evidence="8"/>
<dbReference type="Proteomes" id="UP000325945">
    <property type="component" value="Unassembled WGS sequence"/>
</dbReference>
<reference evidence="10" key="1">
    <citation type="submission" date="2019-04" db="EMBL/GenBank/DDBJ databases">
        <title>Friends and foes A comparative genomics studyof 23 Aspergillus species from section Flavi.</title>
        <authorList>
            <consortium name="DOE Joint Genome Institute"/>
            <person name="Kjaerbolling I."/>
            <person name="Vesth T."/>
            <person name="Frisvad J.C."/>
            <person name="Nybo J.L."/>
            <person name="Theobald S."/>
            <person name="Kildgaard S."/>
            <person name="Isbrandt T."/>
            <person name="Kuo A."/>
            <person name="Sato A."/>
            <person name="Lyhne E.K."/>
            <person name="Kogle M.E."/>
            <person name="Wiebenga A."/>
            <person name="Kun R.S."/>
            <person name="Lubbers R.J."/>
            <person name="Makela M.R."/>
            <person name="Barry K."/>
            <person name="Chovatia M."/>
            <person name="Clum A."/>
            <person name="Daum C."/>
            <person name="Haridas S."/>
            <person name="He G."/>
            <person name="LaButti K."/>
            <person name="Lipzen A."/>
            <person name="Mondo S."/>
            <person name="Riley R."/>
            <person name="Salamov A."/>
            <person name="Simmons B.A."/>
            <person name="Magnuson J.K."/>
            <person name="Henrissat B."/>
            <person name="Mortensen U.H."/>
            <person name="Larsen T.O."/>
            <person name="Devries R.P."/>
            <person name="Grigoriev I.V."/>
            <person name="Machida M."/>
            <person name="Baker S.E."/>
            <person name="Andersen M.R."/>
        </authorList>
    </citation>
    <scope>NUCLEOTIDE SEQUENCE [LARGE SCALE GENOMIC DNA]</scope>
    <source>
        <strain evidence="10">CBS 130017</strain>
    </source>
</reference>
<sequence length="456" mass="49168">MNITSCSPAAIQTPTVFGAEILSLSASWVRNAQFCNITVTYTHPGYNDQITVETWLPPRTKWNGRLQATGGGGWQAGRFVLSQFFRSGAIGEGYAATTTDAGLGDAVGPSSWALQSPGNVDYIAFNNLGSRSLNDQAIIGKSLVSSFYGRAPDYAYWSGCSQGGRQGLMLAQRYPTAYDGIVASAPAQSWTKFVSALYYPLLMRLWHGVNPLACELNFLTTEAVAACDAKDGIVDGLISNLTACDYSPHTSVNKTFTCSALNKTMALSPGAALIADAAWSGPQTADGERLWYGVNLGPTSASSARYLASIPHKEFFHLSTKEYASTINAADPDLTAFRKAGGKLLTYHGIADESIPTKGSEFYYKSVQNQFPDVQDFYRYFESPGLGHCSGGQGGQPTTIFNALRRWVENGTAPETLPVEYARPEGEPLHRIVCPYLAQAKYMGGDILSAESFRCV</sequence>
<keyword evidence="2" id="KW-0719">Serine esterase</keyword>
<dbReference type="EMBL" id="ML741787">
    <property type="protein sequence ID" value="KAE8328154.1"/>
    <property type="molecule type" value="Genomic_DNA"/>
</dbReference>
<protein>
    <recommendedName>
        <fullName evidence="8">Carboxylic ester hydrolase</fullName>
        <ecNumber evidence="8">3.1.1.-</ecNumber>
    </recommendedName>
</protein>
<dbReference type="InterPro" id="IPR029058">
    <property type="entry name" value="AB_hydrolase_fold"/>
</dbReference>
<keyword evidence="7" id="KW-1015">Disulfide bond</keyword>
<accession>A0A5N6X4M5</accession>
<evidence type="ECO:0000313" key="9">
    <source>
        <dbReference type="EMBL" id="KAE8328154.1"/>
    </source>
</evidence>
<organism evidence="9 10">
    <name type="scientific">Aspergillus sergii</name>
    <dbReference type="NCBI Taxonomy" id="1034303"/>
    <lineage>
        <taxon>Eukaryota</taxon>
        <taxon>Fungi</taxon>
        <taxon>Dikarya</taxon>
        <taxon>Ascomycota</taxon>
        <taxon>Pezizomycotina</taxon>
        <taxon>Eurotiomycetes</taxon>
        <taxon>Eurotiomycetidae</taxon>
        <taxon>Eurotiales</taxon>
        <taxon>Aspergillaceae</taxon>
        <taxon>Aspergillus</taxon>
        <taxon>Aspergillus subgen. Circumdati</taxon>
    </lineage>
</organism>
<dbReference type="GO" id="GO:0046872">
    <property type="term" value="F:metal ion binding"/>
    <property type="evidence" value="ECO:0007669"/>
    <property type="project" value="UniProtKB-KW"/>
</dbReference>
<comment type="similarity">
    <text evidence="1 8">Belongs to the tannase family.</text>
</comment>
<dbReference type="InterPro" id="IPR011118">
    <property type="entry name" value="Tannase/feruloyl_esterase"/>
</dbReference>
<dbReference type="AlphaFoldDB" id="A0A5N6X4M5"/>
<keyword evidence="6" id="KW-0106">Calcium</keyword>
<evidence type="ECO:0000256" key="6">
    <source>
        <dbReference type="ARBA" id="ARBA00022837"/>
    </source>
</evidence>
<evidence type="ECO:0000256" key="2">
    <source>
        <dbReference type="ARBA" id="ARBA00022487"/>
    </source>
</evidence>
<keyword evidence="10" id="KW-1185">Reference proteome</keyword>
<keyword evidence="3" id="KW-0479">Metal-binding</keyword>
<gene>
    <name evidence="9" type="ORF">BDV39DRAFT_204273</name>
</gene>
<dbReference type="PANTHER" id="PTHR33938">
    <property type="entry name" value="FERULOYL ESTERASE B-RELATED"/>
    <property type="match status" value="1"/>
</dbReference>
<dbReference type="Pfam" id="PF07519">
    <property type="entry name" value="Tannase"/>
    <property type="match status" value="2"/>
</dbReference>
<keyword evidence="5 8" id="KW-0378">Hydrolase</keyword>
<evidence type="ECO:0000256" key="3">
    <source>
        <dbReference type="ARBA" id="ARBA00022723"/>
    </source>
</evidence>
<dbReference type="Gene3D" id="3.40.50.1820">
    <property type="entry name" value="alpha/beta hydrolase"/>
    <property type="match status" value="1"/>
</dbReference>
<evidence type="ECO:0000256" key="1">
    <source>
        <dbReference type="ARBA" id="ARBA00006249"/>
    </source>
</evidence>
<dbReference type="SUPFAM" id="SSF53474">
    <property type="entry name" value="alpha/beta-Hydrolases"/>
    <property type="match status" value="1"/>
</dbReference>
<dbReference type="PANTHER" id="PTHR33938:SF13">
    <property type="entry name" value="CARBOXYLIC ESTER HYDROLASE"/>
    <property type="match status" value="1"/>
</dbReference>
<proteinExistence type="inferred from homology"/>
<evidence type="ECO:0000256" key="8">
    <source>
        <dbReference type="RuleBase" id="RU361238"/>
    </source>
</evidence>
<keyword evidence="4" id="KW-0732">Signal</keyword>
<evidence type="ECO:0000256" key="4">
    <source>
        <dbReference type="ARBA" id="ARBA00022729"/>
    </source>
</evidence>
<dbReference type="GO" id="GO:0030600">
    <property type="term" value="F:feruloyl esterase activity"/>
    <property type="evidence" value="ECO:0007669"/>
    <property type="project" value="UniProtKB-ARBA"/>
</dbReference>